<dbReference type="PANTHER" id="PTHR11412">
    <property type="entry name" value="MACROGLOBULIN / COMPLEMENT"/>
    <property type="match status" value="1"/>
</dbReference>
<dbReference type="PANTHER" id="PTHR11412:SF172">
    <property type="entry name" value="LD23292P"/>
    <property type="match status" value="1"/>
</dbReference>
<evidence type="ECO:0000313" key="1">
    <source>
        <dbReference type="EMBL" id="CAG7821680.1"/>
    </source>
</evidence>
<evidence type="ECO:0000313" key="2">
    <source>
        <dbReference type="Proteomes" id="UP000708208"/>
    </source>
</evidence>
<dbReference type="OrthoDB" id="6359008at2759"/>
<comment type="caution">
    <text evidence="1">The sequence shown here is derived from an EMBL/GenBank/DDBJ whole genome shotgun (WGS) entry which is preliminary data.</text>
</comment>
<accession>A0A8J2PNV8</accession>
<dbReference type="EMBL" id="CAJVCH010517865">
    <property type="protein sequence ID" value="CAG7821680.1"/>
    <property type="molecule type" value="Genomic_DNA"/>
</dbReference>
<reference evidence="1" key="1">
    <citation type="submission" date="2021-06" db="EMBL/GenBank/DDBJ databases">
        <authorList>
            <person name="Hodson N. C."/>
            <person name="Mongue J. A."/>
            <person name="Jaron S. K."/>
        </authorList>
    </citation>
    <scope>NUCLEOTIDE SEQUENCE</scope>
</reference>
<feature type="non-terminal residue" evidence="1">
    <location>
        <position position="242"/>
    </location>
</feature>
<name>A0A8J2PNV8_9HEXA</name>
<protein>
    <submittedName>
        <fullName evidence="1">Uncharacterized protein</fullName>
    </submittedName>
</protein>
<sequence>PVHGNLTLRVTVRPIGISIPTGYQSYDEPFIEEFHQRFNGYHEFRFSMYDLKQRFSQLENVQVLVEAKVGEAYWEEYVEGYSKARIYNSTIRLRFLGGSPQVFKPAMPFTAYLAISYHDGSPLSAFRLINSDLEILPEINSRGGRRTLSARKVRQVSDAPGIWKVTFDLKQELSAGPGLDRRGQMAQMINDITELRVQAVFSNQYREIASTELMAVSHYSPRNRNIRVTSSTSSPKVRFFKL</sequence>
<dbReference type="AlphaFoldDB" id="A0A8J2PNV8"/>
<feature type="non-terminal residue" evidence="1">
    <location>
        <position position="1"/>
    </location>
</feature>
<organism evidence="1 2">
    <name type="scientific">Allacma fusca</name>
    <dbReference type="NCBI Taxonomy" id="39272"/>
    <lineage>
        <taxon>Eukaryota</taxon>
        <taxon>Metazoa</taxon>
        <taxon>Ecdysozoa</taxon>
        <taxon>Arthropoda</taxon>
        <taxon>Hexapoda</taxon>
        <taxon>Collembola</taxon>
        <taxon>Symphypleona</taxon>
        <taxon>Sminthuridae</taxon>
        <taxon>Allacma</taxon>
    </lineage>
</organism>
<dbReference type="InterPro" id="IPR050473">
    <property type="entry name" value="A2M/Complement_sys"/>
</dbReference>
<proteinExistence type="predicted"/>
<dbReference type="Proteomes" id="UP000708208">
    <property type="component" value="Unassembled WGS sequence"/>
</dbReference>
<gene>
    <name evidence="1" type="ORF">AFUS01_LOCUS32000</name>
</gene>
<keyword evidence="2" id="KW-1185">Reference proteome</keyword>